<dbReference type="PRINTS" id="PR00081">
    <property type="entry name" value="GDHRDH"/>
</dbReference>
<keyword evidence="4" id="KW-1185">Reference proteome</keyword>
<proteinExistence type="inferred from homology"/>
<dbReference type="OrthoDB" id="47007at2759"/>
<feature type="domain" description="Ketoreductase" evidence="2">
    <location>
        <begin position="20"/>
        <end position="214"/>
    </location>
</feature>
<dbReference type="SUPFAM" id="SSF51735">
    <property type="entry name" value="NAD(P)-binding Rossmann-fold domains"/>
    <property type="match status" value="1"/>
</dbReference>
<gene>
    <name evidence="3" type="ORF">KIW84_074672</name>
</gene>
<dbReference type="InterPro" id="IPR057326">
    <property type="entry name" value="KR_dom"/>
</dbReference>
<dbReference type="EMBL" id="JAMSHJ010000007">
    <property type="protein sequence ID" value="KAI5389105.1"/>
    <property type="molecule type" value="Genomic_DNA"/>
</dbReference>
<dbReference type="PRINTS" id="PR00080">
    <property type="entry name" value="SDRFAMILY"/>
</dbReference>
<name>A0A9D5A0V1_PEA</name>
<dbReference type="CDD" id="cd05233">
    <property type="entry name" value="SDR_c"/>
    <property type="match status" value="1"/>
</dbReference>
<dbReference type="Pfam" id="PF00106">
    <property type="entry name" value="adh_short"/>
    <property type="match status" value="1"/>
</dbReference>
<comment type="caution">
    <text evidence="3">The sequence shown here is derived from an EMBL/GenBank/DDBJ whole genome shotgun (WGS) entry which is preliminary data.</text>
</comment>
<dbReference type="SMART" id="SM00822">
    <property type="entry name" value="PKS_KR"/>
    <property type="match status" value="1"/>
</dbReference>
<dbReference type="Proteomes" id="UP001058974">
    <property type="component" value="Chromosome 7"/>
</dbReference>
<dbReference type="PROSITE" id="PS00061">
    <property type="entry name" value="ADH_SHORT"/>
    <property type="match status" value="1"/>
</dbReference>
<evidence type="ECO:0000259" key="2">
    <source>
        <dbReference type="SMART" id="SM00822"/>
    </source>
</evidence>
<evidence type="ECO:0000313" key="3">
    <source>
        <dbReference type="EMBL" id="KAI5389105.1"/>
    </source>
</evidence>
<comment type="similarity">
    <text evidence="1">Belongs to the short-chain dehydrogenases/reductases (SDR) family.</text>
</comment>
<accession>A0A9D5A0V1</accession>
<dbReference type="PANTHER" id="PTHR44375:SF2">
    <property type="entry name" value="BETA-KETOACYL-ACP REDUCTASE-LIKE PROTEIN-RELATED"/>
    <property type="match status" value="1"/>
</dbReference>
<dbReference type="InterPro" id="IPR020904">
    <property type="entry name" value="Sc_DH/Rdtase_CS"/>
</dbReference>
<dbReference type="InterPro" id="IPR002347">
    <property type="entry name" value="SDR_fam"/>
</dbReference>
<sequence>MASQLSHNQKLEPWHSLAGKVVLVTGASSGIGRDFCLDLALAGCCLILAARRIDRLQSLCNEINGQLEESKNQQAVAIELDIAADSSTIEKYVQKAWEAFGHIDVLINNAGIRGNVRSPLDLSEEEWNELFRTNTTGTWLVSKYVCKLMRDSKRKGSIINISSIAGLERGNWPGAIAYASSKAGVNMLTKAMALELGAYKIRVNSISPGLFKSEVTENLMKKDWVKMVAKKIVPLKDLGTSNPALTSMVRYLIHDSSEYVTGNIFIVDSGTTIPGVPIFSSL</sequence>
<reference evidence="3 4" key="1">
    <citation type="journal article" date="2022" name="Nat. Genet.">
        <title>Improved pea reference genome and pan-genome highlight genomic features and evolutionary characteristics.</title>
        <authorList>
            <person name="Yang T."/>
            <person name="Liu R."/>
            <person name="Luo Y."/>
            <person name="Hu S."/>
            <person name="Wang D."/>
            <person name="Wang C."/>
            <person name="Pandey M.K."/>
            <person name="Ge S."/>
            <person name="Xu Q."/>
            <person name="Li N."/>
            <person name="Li G."/>
            <person name="Huang Y."/>
            <person name="Saxena R.K."/>
            <person name="Ji Y."/>
            <person name="Li M."/>
            <person name="Yan X."/>
            <person name="He Y."/>
            <person name="Liu Y."/>
            <person name="Wang X."/>
            <person name="Xiang C."/>
            <person name="Varshney R.K."/>
            <person name="Ding H."/>
            <person name="Gao S."/>
            <person name="Zong X."/>
        </authorList>
    </citation>
    <scope>NUCLEOTIDE SEQUENCE [LARGE SCALE GENOMIC DNA]</scope>
    <source>
        <strain evidence="3 4">cv. Zhongwan 6</strain>
    </source>
</reference>
<evidence type="ECO:0000313" key="4">
    <source>
        <dbReference type="Proteomes" id="UP001058974"/>
    </source>
</evidence>
<dbReference type="FunFam" id="3.40.50.720:FF:000084">
    <property type="entry name" value="Short-chain dehydrogenase reductase"/>
    <property type="match status" value="1"/>
</dbReference>
<dbReference type="AlphaFoldDB" id="A0A9D5A0V1"/>
<dbReference type="Gramene" id="Psat07G0467200-T1">
    <property type="protein sequence ID" value="KAI5389105.1"/>
    <property type="gene ID" value="KIW84_074672"/>
</dbReference>
<evidence type="ECO:0000256" key="1">
    <source>
        <dbReference type="RuleBase" id="RU000363"/>
    </source>
</evidence>
<dbReference type="Gene3D" id="3.40.50.720">
    <property type="entry name" value="NAD(P)-binding Rossmann-like Domain"/>
    <property type="match status" value="1"/>
</dbReference>
<dbReference type="InterPro" id="IPR036291">
    <property type="entry name" value="NAD(P)-bd_dom_sf"/>
</dbReference>
<dbReference type="PANTHER" id="PTHR44375">
    <property type="entry name" value="BETA-KETOACYL-ACP REDUCTASE-LIKE PROTEIN-RELATED"/>
    <property type="match status" value="1"/>
</dbReference>
<organism evidence="3 4">
    <name type="scientific">Pisum sativum</name>
    <name type="common">Garden pea</name>
    <name type="synonym">Lathyrus oleraceus</name>
    <dbReference type="NCBI Taxonomy" id="3888"/>
    <lineage>
        <taxon>Eukaryota</taxon>
        <taxon>Viridiplantae</taxon>
        <taxon>Streptophyta</taxon>
        <taxon>Embryophyta</taxon>
        <taxon>Tracheophyta</taxon>
        <taxon>Spermatophyta</taxon>
        <taxon>Magnoliopsida</taxon>
        <taxon>eudicotyledons</taxon>
        <taxon>Gunneridae</taxon>
        <taxon>Pentapetalae</taxon>
        <taxon>rosids</taxon>
        <taxon>fabids</taxon>
        <taxon>Fabales</taxon>
        <taxon>Fabaceae</taxon>
        <taxon>Papilionoideae</taxon>
        <taxon>50 kb inversion clade</taxon>
        <taxon>NPAAA clade</taxon>
        <taxon>Hologalegina</taxon>
        <taxon>IRL clade</taxon>
        <taxon>Fabeae</taxon>
        <taxon>Lathyrus</taxon>
    </lineage>
</organism>
<protein>
    <recommendedName>
        <fullName evidence="2">Ketoreductase domain-containing protein</fullName>
    </recommendedName>
</protein>
<dbReference type="Gramene" id="PSAT_LOCUS30490_t1">
    <property type="protein sequence ID" value="CAL5212112.1"/>
    <property type="gene ID" value="PSAT_LOCUS30490"/>
</dbReference>